<dbReference type="Pfam" id="PF05685">
    <property type="entry name" value="Uma2"/>
    <property type="match status" value="1"/>
</dbReference>
<dbReference type="CDD" id="cd06260">
    <property type="entry name" value="DUF820-like"/>
    <property type="match status" value="1"/>
</dbReference>
<accession>A0A6G8Q9R3</accession>
<keyword evidence="3" id="KW-1185">Reference proteome</keyword>
<sequence>MAVTRKPVTAEELLSPPDDGLRRELVRGEVRTMAPVGNVPGRMTMNVSTPLDRFVRAHDLGVVFAAKTGFKMGGNPDTVRATDVAFVRRERVEAAGEIEGYWPGAPNLAVEVVSRTTVSQKWKRRLPTGSPPVPAWSW</sequence>
<dbReference type="AlphaFoldDB" id="A0A6G8Q9R3"/>
<reference evidence="2 3" key="1">
    <citation type="submission" date="2019-10" db="EMBL/GenBank/DDBJ databases">
        <title>Rubrobacter sp nov SCSIO 52090 isolated from a deep-sea sediment in the South China Sea.</title>
        <authorList>
            <person name="Chen R.W."/>
        </authorList>
    </citation>
    <scope>NUCLEOTIDE SEQUENCE [LARGE SCALE GENOMIC DNA]</scope>
    <source>
        <strain evidence="2 3">SCSIO 52909</strain>
    </source>
</reference>
<dbReference type="KEGG" id="rub:GBA63_11470"/>
<dbReference type="SUPFAM" id="SSF52980">
    <property type="entry name" value="Restriction endonuclease-like"/>
    <property type="match status" value="1"/>
</dbReference>
<organism evidence="2 3">
    <name type="scientific">Rubrobacter tropicus</name>
    <dbReference type="NCBI Taxonomy" id="2653851"/>
    <lineage>
        <taxon>Bacteria</taxon>
        <taxon>Bacillati</taxon>
        <taxon>Actinomycetota</taxon>
        <taxon>Rubrobacteria</taxon>
        <taxon>Rubrobacterales</taxon>
        <taxon>Rubrobacteraceae</taxon>
        <taxon>Rubrobacter</taxon>
    </lineage>
</organism>
<dbReference type="InterPro" id="IPR011335">
    <property type="entry name" value="Restrct_endonuc-II-like"/>
</dbReference>
<dbReference type="InterPro" id="IPR008538">
    <property type="entry name" value="Uma2"/>
</dbReference>
<evidence type="ECO:0000313" key="2">
    <source>
        <dbReference type="EMBL" id="QIN83189.1"/>
    </source>
</evidence>
<dbReference type="PANTHER" id="PTHR34107:SF4">
    <property type="entry name" value="SLL1222 PROTEIN"/>
    <property type="match status" value="1"/>
</dbReference>
<feature type="domain" description="Putative restriction endonuclease" evidence="1">
    <location>
        <begin position="11"/>
        <end position="118"/>
    </location>
</feature>
<dbReference type="PANTHER" id="PTHR34107">
    <property type="entry name" value="SLL0198 PROTEIN-RELATED"/>
    <property type="match status" value="1"/>
</dbReference>
<protein>
    <recommendedName>
        <fullName evidence="1">Putative restriction endonuclease domain-containing protein</fullName>
    </recommendedName>
</protein>
<dbReference type="EMBL" id="CP045119">
    <property type="protein sequence ID" value="QIN83189.1"/>
    <property type="molecule type" value="Genomic_DNA"/>
</dbReference>
<proteinExistence type="predicted"/>
<name>A0A6G8Q9R3_9ACTN</name>
<evidence type="ECO:0000313" key="3">
    <source>
        <dbReference type="Proteomes" id="UP000501452"/>
    </source>
</evidence>
<evidence type="ECO:0000259" key="1">
    <source>
        <dbReference type="Pfam" id="PF05685"/>
    </source>
</evidence>
<dbReference type="InterPro" id="IPR012296">
    <property type="entry name" value="Nuclease_put_TT1808"/>
</dbReference>
<gene>
    <name evidence="2" type="ORF">GBA63_11470</name>
</gene>
<dbReference type="RefSeq" id="WP_166176239.1">
    <property type="nucleotide sequence ID" value="NZ_CP045119.1"/>
</dbReference>
<dbReference type="Proteomes" id="UP000501452">
    <property type="component" value="Chromosome"/>
</dbReference>
<dbReference type="Gene3D" id="3.90.1570.10">
    <property type="entry name" value="tt1808, chain A"/>
    <property type="match status" value="1"/>
</dbReference>